<dbReference type="EMBL" id="VSWD01000012">
    <property type="protein sequence ID" value="KAK3085898.1"/>
    <property type="molecule type" value="Genomic_DNA"/>
</dbReference>
<evidence type="ECO:0000256" key="4">
    <source>
        <dbReference type="PROSITE-ProRule" id="PRU00221"/>
    </source>
</evidence>
<sequence>MAEDEQGEMGLSDVLRNLSLHEKSAISIKKVEDDYVLDIAVQPGLHEKSVISIKKVEDDYVLDIAVQPGHSLHEKSAISLKKVEDDYVLDIAVQPGLESDRCIAATSSDYSLRLYKQGTLANIGSLTGHSNVVTGFTFSSTDKNTLYSSSLDSCIKCWDLRTSKCAQQLEGPCKLHCEFSSLGANSNDFIVCAGTEKSKKDEDVHILFWDRRKGEFLGSYCESHEDDITQVCFHPSDPNKLATGSTDGLVCMFDISQDSEDDAILFTFNSDSSVSKVGWCGSEASNLYCTTHIDTLHVWDTDQVMFLLCNHLKKTGPICFTKSGMGLCTPVHTKIRT</sequence>
<gene>
    <name evidence="5" type="ORF">FSP39_010213</name>
</gene>
<reference evidence="5" key="1">
    <citation type="submission" date="2019-08" db="EMBL/GenBank/DDBJ databases">
        <title>The improved chromosome-level genome for the pearl oyster Pinctada fucata martensii using PacBio sequencing and Hi-C.</title>
        <authorList>
            <person name="Zheng Z."/>
        </authorList>
    </citation>
    <scope>NUCLEOTIDE SEQUENCE</scope>
    <source>
        <strain evidence="5">ZZ-2019</strain>
        <tissue evidence="5">Adductor muscle</tissue>
    </source>
</reference>
<comment type="caution">
    <text evidence="5">The sequence shown here is derived from an EMBL/GenBank/DDBJ whole genome shotgun (WGS) entry which is preliminary data.</text>
</comment>
<dbReference type="InterPro" id="IPR036322">
    <property type="entry name" value="WD40_repeat_dom_sf"/>
</dbReference>
<dbReference type="PROSITE" id="PS50082">
    <property type="entry name" value="WD_REPEATS_2"/>
    <property type="match status" value="2"/>
</dbReference>
<evidence type="ECO:0000313" key="5">
    <source>
        <dbReference type="EMBL" id="KAK3085898.1"/>
    </source>
</evidence>
<evidence type="ECO:0000256" key="1">
    <source>
        <dbReference type="ARBA" id="ARBA00021125"/>
    </source>
</evidence>
<dbReference type="Gene3D" id="2.130.10.10">
    <property type="entry name" value="YVTN repeat-like/Quinoprotein amine dehydrogenase"/>
    <property type="match status" value="1"/>
</dbReference>
<feature type="repeat" description="WD" evidence="4">
    <location>
        <begin position="221"/>
        <end position="263"/>
    </location>
</feature>
<dbReference type="Pfam" id="PF00400">
    <property type="entry name" value="WD40"/>
    <property type="match status" value="2"/>
</dbReference>
<feature type="repeat" description="WD" evidence="4">
    <location>
        <begin position="126"/>
        <end position="168"/>
    </location>
</feature>
<organism evidence="5 6">
    <name type="scientific">Pinctada imbricata</name>
    <name type="common">Atlantic pearl-oyster</name>
    <name type="synonym">Pinctada martensii</name>
    <dbReference type="NCBI Taxonomy" id="66713"/>
    <lineage>
        <taxon>Eukaryota</taxon>
        <taxon>Metazoa</taxon>
        <taxon>Spiralia</taxon>
        <taxon>Lophotrochozoa</taxon>
        <taxon>Mollusca</taxon>
        <taxon>Bivalvia</taxon>
        <taxon>Autobranchia</taxon>
        <taxon>Pteriomorphia</taxon>
        <taxon>Pterioida</taxon>
        <taxon>Pterioidea</taxon>
        <taxon>Pteriidae</taxon>
        <taxon>Pinctada</taxon>
    </lineage>
</organism>
<dbReference type="InterPro" id="IPR015943">
    <property type="entry name" value="WD40/YVTN_repeat-like_dom_sf"/>
</dbReference>
<dbReference type="PROSITE" id="PS50294">
    <property type="entry name" value="WD_REPEATS_REGION"/>
    <property type="match status" value="1"/>
</dbReference>
<proteinExistence type="predicted"/>
<evidence type="ECO:0000256" key="2">
    <source>
        <dbReference type="ARBA" id="ARBA00022574"/>
    </source>
</evidence>
<keyword evidence="2 4" id="KW-0853">WD repeat</keyword>
<protein>
    <recommendedName>
        <fullName evidence="1">WD repeat-containing protein 89</fullName>
    </recommendedName>
</protein>
<dbReference type="InterPro" id="IPR001680">
    <property type="entry name" value="WD40_rpt"/>
</dbReference>
<keyword evidence="3" id="KW-0677">Repeat</keyword>
<dbReference type="AlphaFoldDB" id="A0AA88XIN0"/>
<accession>A0AA88XIN0</accession>
<dbReference type="PANTHER" id="PTHR22889:SF0">
    <property type="entry name" value="WD REPEAT-CONTAINING PROTEIN 89"/>
    <property type="match status" value="1"/>
</dbReference>
<evidence type="ECO:0000313" key="6">
    <source>
        <dbReference type="Proteomes" id="UP001186944"/>
    </source>
</evidence>
<dbReference type="SUPFAM" id="SSF50978">
    <property type="entry name" value="WD40 repeat-like"/>
    <property type="match status" value="1"/>
</dbReference>
<evidence type="ECO:0000256" key="3">
    <source>
        <dbReference type="ARBA" id="ARBA00022737"/>
    </source>
</evidence>
<name>A0AA88XIN0_PINIB</name>
<dbReference type="Proteomes" id="UP001186944">
    <property type="component" value="Unassembled WGS sequence"/>
</dbReference>
<dbReference type="SMART" id="SM00320">
    <property type="entry name" value="WD40"/>
    <property type="match status" value="5"/>
</dbReference>
<keyword evidence="6" id="KW-1185">Reference proteome</keyword>
<dbReference type="InterPro" id="IPR039328">
    <property type="entry name" value="WDR89"/>
</dbReference>
<dbReference type="PANTHER" id="PTHR22889">
    <property type="entry name" value="WD REPEAT-CONTAINING PROTEIN 89"/>
    <property type="match status" value="1"/>
</dbReference>